<dbReference type="EMBL" id="JANBPY010001781">
    <property type="protein sequence ID" value="KAJ1958503.1"/>
    <property type="molecule type" value="Genomic_DNA"/>
</dbReference>
<gene>
    <name evidence="2" type="ORF">IWQ62_004889</name>
</gene>
<accession>A0A9W8E069</accession>
<protein>
    <submittedName>
        <fullName evidence="2">Uncharacterized protein</fullName>
    </submittedName>
</protein>
<keyword evidence="1" id="KW-0175">Coiled coil</keyword>
<dbReference type="Proteomes" id="UP001150925">
    <property type="component" value="Unassembled WGS sequence"/>
</dbReference>
<organism evidence="2 3">
    <name type="scientific">Dispira parvispora</name>
    <dbReference type="NCBI Taxonomy" id="1520584"/>
    <lineage>
        <taxon>Eukaryota</taxon>
        <taxon>Fungi</taxon>
        <taxon>Fungi incertae sedis</taxon>
        <taxon>Zoopagomycota</taxon>
        <taxon>Kickxellomycotina</taxon>
        <taxon>Dimargaritomycetes</taxon>
        <taxon>Dimargaritales</taxon>
        <taxon>Dimargaritaceae</taxon>
        <taxon>Dispira</taxon>
    </lineage>
</organism>
<evidence type="ECO:0000313" key="2">
    <source>
        <dbReference type="EMBL" id="KAJ1958503.1"/>
    </source>
</evidence>
<comment type="caution">
    <text evidence="2">The sequence shown here is derived from an EMBL/GenBank/DDBJ whole genome shotgun (WGS) entry which is preliminary data.</text>
</comment>
<reference evidence="2" key="1">
    <citation type="submission" date="2022-07" db="EMBL/GenBank/DDBJ databases">
        <title>Phylogenomic reconstructions and comparative analyses of Kickxellomycotina fungi.</title>
        <authorList>
            <person name="Reynolds N.K."/>
            <person name="Stajich J.E."/>
            <person name="Barry K."/>
            <person name="Grigoriev I.V."/>
            <person name="Crous P."/>
            <person name="Smith M.E."/>
        </authorList>
    </citation>
    <scope>NUCLEOTIDE SEQUENCE</scope>
    <source>
        <strain evidence="2">RSA 1196</strain>
    </source>
</reference>
<proteinExistence type="predicted"/>
<evidence type="ECO:0000256" key="1">
    <source>
        <dbReference type="SAM" id="Coils"/>
    </source>
</evidence>
<feature type="coiled-coil region" evidence="1">
    <location>
        <begin position="13"/>
        <end position="44"/>
    </location>
</feature>
<keyword evidence="3" id="KW-1185">Reference proteome</keyword>
<evidence type="ECO:0000313" key="3">
    <source>
        <dbReference type="Proteomes" id="UP001150925"/>
    </source>
</evidence>
<name>A0A9W8E069_9FUNG</name>
<dbReference type="AlphaFoldDB" id="A0A9W8E069"/>
<sequence>MSPKDITGPENSAESLKEEFSDLLKIAKKLSEEDYKKLKELEDDANKTAEDGNELLAGLGKKWAYEANTLRLRVLTPEYTILHNYKAADDMVQFLTFPLLHACNHGSPRYVAQLLSLIKSNLMDNRNSANEENTDTSSDGTVDDTLFYEFIIPQILLTYVQDKGIEEAKKFVDSTEEAVYHLYDTDDRRNRREGYRVYLDFIEEHKGPHALLIYHYKSDEYQFPSEKLPSNSSPTIKSLLLYNNFELLIYDRNREPDRLLVTVAPSDREKLSKMTDNLQAYT</sequence>